<evidence type="ECO:0000313" key="2">
    <source>
        <dbReference type="EMBL" id="SDE49169.1"/>
    </source>
</evidence>
<protein>
    <submittedName>
        <fullName evidence="2">HIUase/Transthyretin family protein</fullName>
    </submittedName>
</protein>
<sequence>MNSKIFFILRILPGIYRLTFYVELDSKKKKLETFYPFVKVAFKIEDDAHYHVPIALSDTPLTVVVNLIEP</sequence>
<accession>A0A1G7DCG8</accession>
<dbReference type="OrthoDB" id="9792386at2"/>
<evidence type="ECO:0000313" key="3">
    <source>
        <dbReference type="Proteomes" id="UP000199109"/>
    </source>
</evidence>
<reference evidence="2 3" key="1">
    <citation type="submission" date="2016-10" db="EMBL/GenBank/DDBJ databases">
        <authorList>
            <person name="de Groot N.N."/>
        </authorList>
    </citation>
    <scope>NUCLEOTIDE SEQUENCE [LARGE SCALE GENOMIC DNA]</scope>
    <source>
        <strain evidence="2 3">DSM 23421</strain>
    </source>
</reference>
<gene>
    <name evidence="2" type="ORF">SAMN05421636_105260</name>
</gene>
<feature type="domain" description="Transthyretin/hydroxyisourate hydrolase" evidence="1">
    <location>
        <begin position="12"/>
        <end position="58"/>
    </location>
</feature>
<evidence type="ECO:0000259" key="1">
    <source>
        <dbReference type="Pfam" id="PF00576"/>
    </source>
</evidence>
<dbReference type="AlphaFoldDB" id="A0A1G7DCG8"/>
<dbReference type="InterPro" id="IPR023416">
    <property type="entry name" value="Transthyretin/HIU_hydrolase_d"/>
</dbReference>
<dbReference type="Proteomes" id="UP000199109">
    <property type="component" value="Unassembled WGS sequence"/>
</dbReference>
<proteinExistence type="predicted"/>
<dbReference type="RefSeq" id="WP_091868674.1">
    <property type="nucleotide sequence ID" value="NZ_FNAO01000005.1"/>
</dbReference>
<dbReference type="Pfam" id="PF00576">
    <property type="entry name" value="Transthyretin"/>
    <property type="match status" value="1"/>
</dbReference>
<dbReference type="SUPFAM" id="SSF49472">
    <property type="entry name" value="Transthyretin (synonym: prealbumin)"/>
    <property type="match status" value="1"/>
</dbReference>
<dbReference type="STRING" id="641691.SAMN05421636_105260"/>
<dbReference type="InterPro" id="IPR036817">
    <property type="entry name" value="Transthyretin/HIU_hydrolase_sf"/>
</dbReference>
<dbReference type="Gene3D" id="2.60.40.180">
    <property type="entry name" value="Transthyretin/hydroxyisourate hydrolase domain"/>
    <property type="match status" value="1"/>
</dbReference>
<organism evidence="2 3">
    <name type="scientific">Pricia antarctica</name>
    <dbReference type="NCBI Taxonomy" id="641691"/>
    <lineage>
        <taxon>Bacteria</taxon>
        <taxon>Pseudomonadati</taxon>
        <taxon>Bacteroidota</taxon>
        <taxon>Flavobacteriia</taxon>
        <taxon>Flavobacteriales</taxon>
        <taxon>Flavobacteriaceae</taxon>
        <taxon>Pricia</taxon>
    </lineage>
</organism>
<name>A0A1G7DCG8_9FLAO</name>
<keyword evidence="3" id="KW-1185">Reference proteome</keyword>
<dbReference type="EMBL" id="FNAO01000005">
    <property type="protein sequence ID" value="SDE49169.1"/>
    <property type="molecule type" value="Genomic_DNA"/>
</dbReference>